<feature type="compositionally biased region" description="Low complexity" evidence="1">
    <location>
        <begin position="401"/>
        <end position="412"/>
    </location>
</feature>
<dbReference type="InterPro" id="IPR005819">
    <property type="entry name" value="H1/H5"/>
</dbReference>
<feature type="compositionally biased region" description="Basic and acidic residues" evidence="1">
    <location>
        <begin position="388"/>
        <end position="400"/>
    </location>
</feature>
<evidence type="ECO:0000256" key="1">
    <source>
        <dbReference type="SAM" id="MobiDB-lite"/>
    </source>
</evidence>
<feature type="compositionally biased region" description="Polar residues" evidence="1">
    <location>
        <begin position="425"/>
        <end position="435"/>
    </location>
</feature>
<evidence type="ECO:0000313" key="3">
    <source>
        <dbReference type="Proteomes" id="UP000799421"/>
    </source>
</evidence>
<dbReference type="AlphaFoldDB" id="A0A6A7BSI1"/>
<accession>A0A6A7BSI1</accession>
<dbReference type="OrthoDB" id="2587563at2759"/>
<dbReference type="PRINTS" id="PR00624">
    <property type="entry name" value="HISTONEH5"/>
</dbReference>
<sequence length="616" mass="67057">MSRFTLHGAGRDNQPGPGEASAMVLNLTPELVGDLKRVATAPRLVTGPLPQLHIGDRVINLDVNPTIFHHELYSSTLAGSLSEFQWATRVSHRAYTMGTTAGSDTALAKLKQSLDSIRKEKQANQPNVLLGVKPLPSSRASTPTPRTAAEAKDKEVRMRAFRKVLVHLLALRPASADDLNSITHVPKPDLEEVLPKMSQREGVVWKLADRNYRDLDVWEFGYRSADDRQMAIDNAIRAYDRQRIPPDDAIWQRLLKPEERGKGIVLSRLASKVATGLKADGKSTPRPASSTSKTKPVVKPKAEAKPKAPAKAKAKAATEKPKAAEKPKASTPSKVAEKPKQQKPAEKVVGKPSPADRPKTPVMNKPKAESAKSRTPATHSSSDEEGEIREVPKSKARPDPAKSIASLAAKAKVLPGSARAATATPRPQSRTQCSPGNPHHPIVPSPLASARPRTASDCTKSSQSGIRPRNLTITSTSNTVASTTSPANSKRKAEVAKDVDPPSKRQRTDSTSPSPHASQSSESGAGQSTAHTSPNSETEVTFNKGVDLARQFRQDYPRYEALHDDQVRRAKLGETISREERADLVQLHTRLKKLKTQIYEASTREPPEHVAERMTW</sequence>
<dbReference type="GO" id="GO:0000786">
    <property type="term" value="C:nucleosome"/>
    <property type="evidence" value="ECO:0007669"/>
    <property type="project" value="InterPro"/>
</dbReference>
<feature type="compositionally biased region" description="Basic and acidic residues" evidence="1">
    <location>
        <begin position="491"/>
        <end position="508"/>
    </location>
</feature>
<reference evidence="2" key="1">
    <citation type="journal article" date="2020" name="Stud. Mycol.">
        <title>101 Dothideomycetes genomes: a test case for predicting lifestyles and emergence of pathogens.</title>
        <authorList>
            <person name="Haridas S."/>
            <person name="Albert R."/>
            <person name="Binder M."/>
            <person name="Bloem J."/>
            <person name="Labutti K."/>
            <person name="Salamov A."/>
            <person name="Andreopoulos B."/>
            <person name="Baker S."/>
            <person name="Barry K."/>
            <person name="Bills G."/>
            <person name="Bluhm B."/>
            <person name="Cannon C."/>
            <person name="Castanera R."/>
            <person name="Culley D."/>
            <person name="Daum C."/>
            <person name="Ezra D."/>
            <person name="Gonzalez J."/>
            <person name="Henrissat B."/>
            <person name="Kuo A."/>
            <person name="Liang C."/>
            <person name="Lipzen A."/>
            <person name="Lutzoni F."/>
            <person name="Magnuson J."/>
            <person name="Mondo S."/>
            <person name="Nolan M."/>
            <person name="Ohm R."/>
            <person name="Pangilinan J."/>
            <person name="Park H.-J."/>
            <person name="Ramirez L."/>
            <person name="Alfaro M."/>
            <person name="Sun H."/>
            <person name="Tritt A."/>
            <person name="Yoshinaga Y."/>
            <person name="Zwiers L.-H."/>
            <person name="Turgeon B."/>
            <person name="Goodwin S."/>
            <person name="Spatafora J."/>
            <person name="Crous P."/>
            <person name="Grigoriev I."/>
        </authorList>
    </citation>
    <scope>NUCLEOTIDE SEQUENCE</scope>
    <source>
        <strain evidence="2">CBS 480.64</strain>
    </source>
</reference>
<dbReference type="Proteomes" id="UP000799421">
    <property type="component" value="Unassembled WGS sequence"/>
</dbReference>
<proteinExistence type="predicted"/>
<dbReference type="GO" id="GO:0003677">
    <property type="term" value="F:DNA binding"/>
    <property type="evidence" value="ECO:0007669"/>
    <property type="project" value="InterPro"/>
</dbReference>
<dbReference type="EMBL" id="MU006032">
    <property type="protein sequence ID" value="KAF2857679.1"/>
    <property type="molecule type" value="Genomic_DNA"/>
</dbReference>
<feature type="compositionally biased region" description="Basic and acidic residues" evidence="1">
    <location>
        <begin position="316"/>
        <end position="328"/>
    </location>
</feature>
<feature type="compositionally biased region" description="Polar residues" evidence="1">
    <location>
        <begin position="456"/>
        <end position="465"/>
    </location>
</feature>
<organism evidence="2 3">
    <name type="scientific">Piedraia hortae CBS 480.64</name>
    <dbReference type="NCBI Taxonomy" id="1314780"/>
    <lineage>
        <taxon>Eukaryota</taxon>
        <taxon>Fungi</taxon>
        <taxon>Dikarya</taxon>
        <taxon>Ascomycota</taxon>
        <taxon>Pezizomycotina</taxon>
        <taxon>Dothideomycetes</taxon>
        <taxon>Dothideomycetidae</taxon>
        <taxon>Capnodiales</taxon>
        <taxon>Piedraiaceae</taxon>
        <taxon>Piedraia</taxon>
    </lineage>
</organism>
<feature type="compositionally biased region" description="Low complexity" evidence="1">
    <location>
        <begin position="474"/>
        <end position="488"/>
    </location>
</feature>
<feature type="region of interest" description="Disordered" evidence="1">
    <location>
        <begin position="275"/>
        <end position="544"/>
    </location>
</feature>
<feature type="region of interest" description="Disordered" evidence="1">
    <location>
        <begin position="1"/>
        <end position="20"/>
    </location>
</feature>
<feature type="compositionally biased region" description="Low complexity" evidence="1">
    <location>
        <begin position="510"/>
        <end position="528"/>
    </location>
</feature>
<dbReference type="UniPathway" id="UPA00143"/>
<dbReference type="GO" id="GO:0030527">
    <property type="term" value="F:structural constituent of chromatin"/>
    <property type="evidence" value="ECO:0007669"/>
    <property type="project" value="InterPro"/>
</dbReference>
<evidence type="ECO:0000313" key="2">
    <source>
        <dbReference type="EMBL" id="KAF2857679.1"/>
    </source>
</evidence>
<feature type="compositionally biased region" description="Basic and acidic residues" evidence="1">
    <location>
        <begin position="335"/>
        <end position="359"/>
    </location>
</feature>
<name>A0A6A7BSI1_9PEZI</name>
<protein>
    <submittedName>
        <fullName evidence="2">Uncharacterized protein</fullName>
    </submittedName>
</protein>
<dbReference type="GO" id="GO:0006334">
    <property type="term" value="P:nucleosome assembly"/>
    <property type="evidence" value="ECO:0007669"/>
    <property type="project" value="InterPro"/>
</dbReference>
<gene>
    <name evidence="2" type="ORF">K470DRAFT_160963</name>
</gene>
<feature type="region of interest" description="Disordered" evidence="1">
    <location>
        <begin position="130"/>
        <end position="153"/>
    </location>
</feature>
<keyword evidence="3" id="KW-1185">Reference proteome</keyword>
<feature type="compositionally biased region" description="Polar residues" evidence="1">
    <location>
        <begin position="529"/>
        <end position="541"/>
    </location>
</feature>
<dbReference type="GO" id="GO:0016567">
    <property type="term" value="P:protein ubiquitination"/>
    <property type="evidence" value="ECO:0007669"/>
    <property type="project" value="UniProtKB-UniPathway"/>
</dbReference>